<keyword evidence="6" id="KW-0520">NAD</keyword>
<evidence type="ECO:0000256" key="7">
    <source>
        <dbReference type="PIRSR" id="PIRSR000350-4"/>
    </source>
</evidence>
<dbReference type="InterPro" id="IPR004099">
    <property type="entry name" value="Pyr_nucl-diS_OxRdtase_dimer"/>
</dbReference>
<protein>
    <submittedName>
        <fullName evidence="10">FAD/NAD(P)-binding domain-containing protein</fullName>
    </submittedName>
</protein>
<evidence type="ECO:0000256" key="1">
    <source>
        <dbReference type="ARBA" id="ARBA00007532"/>
    </source>
</evidence>
<feature type="binding site" evidence="6">
    <location>
        <begin position="185"/>
        <end position="192"/>
    </location>
    <ligand>
        <name>NAD(+)</name>
        <dbReference type="ChEBI" id="CHEBI:57540"/>
    </ligand>
</feature>
<organism evidence="10 11">
    <name type="scientific">Pleurostoma richardsiae</name>
    <dbReference type="NCBI Taxonomy" id="41990"/>
    <lineage>
        <taxon>Eukaryota</taxon>
        <taxon>Fungi</taxon>
        <taxon>Dikarya</taxon>
        <taxon>Ascomycota</taxon>
        <taxon>Pezizomycotina</taxon>
        <taxon>Sordariomycetes</taxon>
        <taxon>Sordariomycetidae</taxon>
        <taxon>Calosphaeriales</taxon>
        <taxon>Pleurostomataceae</taxon>
        <taxon>Pleurostoma</taxon>
    </lineage>
</organism>
<keyword evidence="3 6" id="KW-0274">FAD</keyword>
<feature type="domain" description="FAD/NAD(P)-binding" evidence="9">
    <location>
        <begin position="8"/>
        <end position="327"/>
    </location>
</feature>
<dbReference type="PIRSF" id="PIRSF000350">
    <property type="entry name" value="Mercury_reductase_MerA"/>
    <property type="match status" value="1"/>
</dbReference>
<dbReference type="GO" id="GO:0050660">
    <property type="term" value="F:flavin adenine dinucleotide binding"/>
    <property type="evidence" value="ECO:0007669"/>
    <property type="project" value="TreeGrafter"/>
</dbReference>
<evidence type="ECO:0000313" key="11">
    <source>
        <dbReference type="Proteomes" id="UP001174694"/>
    </source>
</evidence>
<dbReference type="PANTHER" id="PTHR43014">
    <property type="entry name" value="MERCURIC REDUCTASE"/>
    <property type="match status" value="1"/>
</dbReference>
<dbReference type="Pfam" id="PF02852">
    <property type="entry name" value="Pyr_redox_dim"/>
    <property type="match status" value="1"/>
</dbReference>
<dbReference type="GO" id="GO:0005759">
    <property type="term" value="C:mitochondrial matrix"/>
    <property type="evidence" value="ECO:0007669"/>
    <property type="project" value="UniProtKB-ARBA"/>
</dbReference>
<evidence type="ECO:0000256" key="4">
    <source>
        <dbReference type="ARBA" id="ARBA00023002"/>
    </source>
</evidence>
<evidence type="ECO:0000259" key="9">
    <source>
        <dbReference type="Pfam" id="PF07992"/>
    </source>
</evidence>
<evidence type="ECO:0000256" key="6">
    <source>
        <dbReference type="PIRSR" id="PIRSR000350-3"/>
    </source>
</evidence>
<dbReference type="SUPFAM" id="SSF51905">
    <property type="entry name" value="FAD/NAD(P)-binding domain"/>
    <property type="match status" value="1"/>
</dbReference>
<dbReference type="SUPFAM" id="SSF55424">
    <property type="entry name" value="FAD/NAD-linked reductases, dimerisation (C-terminal) domain"/>
    <property type="match status" value="1"/>
</dbReference>
<feature type="disulfide bond" description="Redox-active" evidence="7">
    <location>
        <begin position="45"/>
        <end position="50"/>
    </location>
</feature>
<evidence type="ECO:0000313" key="10">
    <source>
        <dbReference type="EMBL" id="KAJ9139350.1"/>
    </source>
</evidence>
<evidence type="ECO:0000256" key="5">
    <source>
        <dbReference type="PIRSR" id="PIRSR000350-2"/>
    </source>
</evidence>
<feature type="binding site" evidence="6">
    <location>
        <position position="208"/>
    </location>
    <ligand>
        <name>NAD(+)</name>
        <dbReference type="ChEBI" id="CHEBI:57540"/>
    </ligand>
</feature>
<feature type="binding site" evidence="6">
    <location>
        <position position="123"/>
    </location>
    <ligand>
        <name>FAD</name>
        <dbReference type="ChEBI" id="CHEBI:57692"/>
    </ligand>
</feature>
<dbReference type="PRINTS" id="PR00368">
    <property type="entry name" value="FADPNR"/>
</dbReference>
<comment type="similarity">
    <text evidence="1">Belongs to the class-I pyridine nucleotide-disulfide oxidoreductase family.</text>
</comment>
<feature type="active site" description="Proton acceptor" evidence="5">
    <location>
        <position position="451"/>
    </location>
</feature>
<dbReference type="PANTHER" id="PTHR43014:SF2">
    <property type="entry name" value="MERCURIC REDUCTASE"/>
    <property type="match status" value="1"/>
</dbReference>
<dbReference type="GO" id="GO:0003955">
    <property type="term" value="F:NAD(P)H dehydrogenase (quinone) activity"/>
    <property type="evidence" value="ECO:0007669"/>
    <property type="project" value="TreeGrafter"/>
</dbReference>
<feature type="binding site" evidence="6">
    <location>
        <position position="276"/>
    </location>
    <ligand>
        <name>NAD(+)</name>
        <dbReference type="ChEBI" id="CHEBI:57540"/>
    </ligand>
</feature>
<feature type="binding site" evidence="6">
    <location>
        <position position="54"/>
    </location>
    <ligand>
        <name>FAD</name>
        <dbReference type="ChEBI" id="CHEBI:57692"/>
    </ligand>
</feature>
<name>A0AA38RKC6_9PEZI</name>
<keyword evidence="11" id="KW-1185">Reference proteome</keyword>
<keyword evidence="4" id="KW-0560">Oxidoreductase</keyword>
<dbReference type="EMBL" id="JANBVO010000026">
    <property type="protein sequence ID" value="KAJ9139350.1"/>
    <property type="molecule type" value="Genomic_DNA"/>
</dbReference>
<dbReference type="Pfam" id="PF07992">
    <property type="entry name" value="Pyr_redox_2"/>
    <property type="match status" value="1"/>
</dbReference>
<feature type="domain" description="Pyridine nucleotide-disulphide oxidoreductase dimerisation" evidence="8">
    <location>
        <begin position="353"/>
        <end position="459"/>
    </location>
</feature>
<evidence type="ECO:0000259" key="8">
    <source>
        <dbReference type="Pfam" id="PF02852"/>
    </source>
</evidence>
<feature type="binding site" evidence="6">
    <location>
        <begin position="147"/>
        <end position="149"/>
    </location>
    <ligand>
        <name>FAD</name>
        <dbReference type="ChEBI" id="CHEBI:57692"/>
    </ligand>
</feature>
<sequence length="465" mass="49025">MATPEHFDYVSLGSGEAGKYIAWTLASQHGKRCAVIEREWIGGSCPNVACLPSKNFVHSAALAHDFRQAAAYGLGAFVAGGADAVKADVAAAKHRKADMVDGLVQMHLGKFADTGVELIRGEGRFVGPKIVQVGGRLLTGDAVVVNTGSRAVVDARIPGLVEAKPLTHVEILDLEQLPAHLIILGGGYVGMEFAQAFRRFGSQVTVIEKHDHVLAKEDKDIVDALVEIVAGEGVHFVTSARVEQVTGVSGSTAEFTVKAGGKTSKIAGSHILAAAGRIPNTENIGLEEAGIKLTSSGHVHVDEQLRTTVDGVFAVGDCAGSPHFTHIGFDDFRVVLSYLTGSPRPGGTSGRQVPSTLYTSPELAHVGLREHEAEAQGIRYRLAKLPMAAFLRTRTFGDTRGFAKALVEADGDKILGFTALGPSAGEMLPVVQLAMKLGISYKEIANLIITHPTMCEGLVALFGSI</sequence>
<comment type="caution">
    <text evidence="10">The sequence shown here is derived from an EMBL/GenBank/DDBJ whole genome shotgun (WGS) entry which is preliminary data.</text>
</comment>
<dbReference type="FunFam" id="3.30.390.30:FF:000001">
    <property type="entry name" value="Dihydrolipoyl dehydrogenase"/>
    <property type="match status" value="1"/>
</dbReference>
<comment type="cofactor">
    <cofactor evidence="6">
        <name>FAD</name>
        <dbReference type="ChEBI" id="CHEBI:57692"/>
    </cofactor>
    <text evidence="6">Binds 1 FAD per subunit.</text>
</comment>
<feature type="binding site" evidence="6">
    <location>
        <position position="317"/>
    </location>
    <ligand>
        <name>FAD</name>
        <dbReference type="ChEBI" id="CHEBI:57692"/>
    </ligand>
</feature>
<dbReference type="AlphaFoldDB" id="A0AA38RKC6"/>
<dbReference type="Proteomes" id="UP001174694">
    <property type="component" value="Unassembled WGS sequence"/>
</dbReference>
<keyword evidence="2" id="KW-0285">Flavoprotein</keyword>
<evidence type="ECO:0000256" key="2">
    <source>
        <dbReference type="ARBA" id="ARBA00022630"/>
    </source>
</evidence>
<proteinExistence type="inferred from homology"/>
<dbReference type="InterPro" id="IPR023753">
    <property type="entry name" value="FAD/NAD-binding_dom"/>
</dbReference>
<dbReference type="InterPro" id="IPR036188">
    <property type="entry name" value="FAD/NAD-bd_sf"/>
</dbReference>
<dbReference type="InterPro" id="IPR001100">
    <property type="entry name" value="Pyr_nuc-diS_OxRdtase"/>
</dbReference>
<reference evidence="10" key="1">
    <citation type="submission" date="2022-07" db="EMBL/GenBank/DDBJ databases">
        <title>Fungi with potential for degradation of polypropylene.</title>
        <authorList>
            <person name="Gostincar C."/>
        </authorList>
    </citation>
    <scope>NUCLEOTIDE SEQUENCE</scope>
    <source>
        <strain evidence="10">EXF-13308</strain>
    </source>
</reference>
<dbReference type="Gene3D" id="3.30.390.30">
    <property type="match status" value="1"/>
</dbReference>
<dbReference type="InterPro" id="IPR016156">
    <property type="entry name" value="FAD/NAD-linked_Rdtase_dimer_sf"/>
</dbReference>
<dbReference type="PRINTS" id="PR00411">
    <property type="entry name" value="PNDRDTASEI"/>
</dbReference>
<evidence type="ECO:0000256" key="3">
    <source>
        <dbReference type="ARBA" id="ARBA00022827"/>
    </source>
</evidence>
<gene>
    <name evidence="10" type="ORF">NKR23_g7917</name>
</gene>
<keyword evidence="6" id="KW-0547">Nucleotide-binding</keyword>
<accession>A0AA38RKC6</accession>
<dbReference type="Gene3D" id="3.50.50.60">
    <property type="entry name" value="FAD/NAD(P)-binding domain"/>
    <property type="match status" value="2"/>
</dbReference>